<feature type="domain" description="Glycosyltransferase 2-like" evidence="2">
    <location>
        <begin position="5"/>
        <end position="173"/>
    </location>
</feature>
<dbReference type="Proteomes" id="UP001596113">
    <property type="component" value="Unassembled WGS sequence"/>
</dbReference>
<dbReference type="InterPro" id="IPR001173">
    <property type="entry name" value="Glyco_trans_2-like"/>
</dbReference>
<gene>
    <name evidence="3" type="ORF">ACFPOF_03230</name>
</gene>
<dbReference type="SUPFAM" id="SSF53448">
    <property type="entry name" value="Nucleotide-diphospho-sugar transferases"/>
    <property type="match status" value="1"/>
</dbReference>
<comment type="similarity">
    <text evidence="1">Belongs to the glycosyltransferase 2 family.</text>
</comment>
<dbReference type="RefSeq" id="WP_378129573.1">
    <property type="nucleotide sequence ID" value="NZ_JBHSMI010000005.1"/>
</dbReference>
<evidence type="ECO:0000313" key="3">
    <source>
        <dbReference type="EMBL" id="MFC5401735.1"/>
    </source>
</evidence>
<dbReference type="PANTHER" id="PTHR22916">
    <property type="entry name" value="GLYCOSYLTRANSFERASE"/>
    <property type="match status" value="1"/>
</dbReference>
<sequence length="443" mass="51548">MIKVSVIMPVFNVESYLRECLDSLVSQTLTEIEVICINDCSTDRSLEILNEYATKDNRIIIINNKENIGAAKSRNIGLLEAKGEYLAILDSDDFCDIRMLEIAYGRCVEENADLGTYDYAKFNHSTKSTMDLSMPLHFAKRISNRTFSFDQMSDYVFQLINCAPWNKLYKRSFVLESGLEYQDLQNSNDTYFGYMILTKAKRIIYIETDTPLYYYRFNLPNQITSNVHRNPKCVLEALVAIQKSLIEQGAFEKYKRSFHSCAVEHFYYMFDKSKDDSKSELYELVRHEGLKALNMMHCQESDFISKYEFRRYQYFLKEQYEVSQLGSLMRINELFDCLKSAGYHYGLWGYGLFGKAFFQACQEHGFELRCIIDEDAGKAGLQVAGLTVEPFEKARDKVSAVIVPNSQYSKSIHRVLRQSDREIKLFDVDSYLRLGLKMEDCIY</sequence>
<reference evidence="4" key="1">
    <citation type="journal article" date="2019" name="Int. J. Syst. Evol. Microbiol.">
        <title>The Global Catalogue of Microorganisms (GCM) 10K type strain sequencing project: providing services to taxonomists for standard genome sequencing and annotation.</title>
        <authorList>
            <consortium name="The Broad Institute Genomics Platform"/>
            <consortium name="The Broad Institute Genome Sequencing Center for Infectious Disease"/>
            <person name="Wu L."/>
            <person name="Ma J."/>
        </authorList>
    </citation>
    <scope>NUCLEOTIDE SEQUENCE [LARGE SCALE GENOMIC DNA]</scope>
    <source>
        <strain evidence="4">CGMCC 1.18575</strain>
    </source>
</reference>
<dbReference type="Pfam" id="PF00535">
    <property type="entry name" value="Glycos_transf_2"/>
    <property type="match status" value="1"/>
</dbReference>
<comment type="caution">
    <text evidence="3">The sequence shown here is derived from an EMBL/GenBank/DDBJ whole genome shotgun (WGS) entry which is preliminary data.</text>
</comment>
<protein>
    <submittedName>
        <fullName evidence="3">Glycosyltransferase family 2 protein</fullName>
    </submittedName>
</protein>
<evidence type="ECO:0000256" key="1">
    <source>
        <dbReference type="ARBA" id="ARBA00006739"/>
    </source>
</evidence>
<dbReference type="PANTHER" id="PTHR22916:SF3">
    <property type="entry name" value="UDP-GLCNAC:BETAGAL BETA-1,3-N-ACETYLGLUCOSAMINYLTRANSFERASE-LIKE PROTEIN 1"/>
    <property type="match status" value="1"/>
</dbReference>
<organism evidence="3 4">
    <name type="scientific">Cohnella soli</name>
    <dbReference type="NCBI Taxonomy" id="425005"/>
    <lineage>
        <taxon>Bacteria</taxon>
        <taxon>Bacillati</taxon>
        <taxon>Bacillota</taxon>
        <taxon>Bacilli</taxon>
        <taxon>Bacillales</taxon>
        <taxon>Paenibacillaceae</taxon>
        <taxon>Cohnella</taxon>
    </lineage>
</organism>
<accession>A0ABW0HMW3</accession>
<keyword evidence="4" id="KW-1185">Reference proteome</keyword>
<dbReference type="CDD" id="cd00761">
    <property type="entry name" value="Glyco_tranf_GTA_type"/>
    <property type="match status" value="1"/>
</dbReference>
<proteinExistence type="inferred from homology"/>
<dbReference type="Gene3D" id="3.90.550.10">
    <property type="entry name" value="Spore Coat Polysaccharide Biosynthesis Protein SpsA, Chain A"/>
    <property type="match status" value="1"/>
</dbReference>
<evidence type="ECO:0000313" key="4">
    <source>
        <dbReference type="Proteomes" id="UP001596113"/>
    </source>
</evidence>
<dbReference type="EMBL" id="JBHSMI010000005">
    <property type="protein sequence ID" value="MFC5401735.1"/>
    <property type="molecule type" value="Genomic_DNA"/>
</dbReference>
<dbReference type="InterPro" id="IPR029044">
    <property type="entry name" value="Nucleotide-diphossugar_trans"/>
</dbReference>
<name>A0ABW0HMW3_9BACL</name>
<evidence type="ECO:0000259" key="2">
    <source>
        <dbReference type="Pfam" id="PF00535"/>
    </source>
</evidence>